<dbReference type="NCBIfam" id="TIGR00453">
    <property type="entry name" value="ispD"/>
    <property type="match status" value="1"/>
</dbReference>
<dbReference type="InterPro" id="IPR001228">
    <property type="entry name" value="IspD"/>
</dbReference>
<dbReference type="GO" id="GO:0050518">
    <property type="term" value="F:2-C-methyl-D-erythritol 4-phosphate cytidylyltransferase activity"/>
    <property type="evidence" value="ECO:0007669"/>
    <property type="project" value="UniProtKB-UniRule"/>
</dbReference>
<dbReference type="FunFam" id="3.90.550.10:FF:000003">
    <property type="entry name" value="2-C-methyl-D-erythritol 4-phosphate cytidylyltransferase"/>
    <property type="match status" value="1"/>
</dbReference>
<dbReference type="KEGG" id="gaw:V144x_04730"/>
<comment type="similarity">
    <text evidence="3">Belongs to the IspD/TarI cytidylyltransferase family. IspD subfamily.</text>
</comment>
<feature type="site" description="Transition state stabilizer" evidence="3">
    <location>
        <position position="23"/>
    </location>
</feature>
<accession>A0A517VQ07</accession>
<sequence length="263" mass="29296">MNREESKVATFAVILAAAGKSTRFQSKGAEILGTGPQKKPFMDLKGRAVWTRSAEIFSNREDVKQLIITVAEEDIEWFKQKFRPNLAFMDIEIVPGGKERADSVQNALARVKTDIDYVAIHDAARPLITDKWVSELFTAVENSDAVIPAIRISSTLKRVGKDRRIQETVDRTDLWAAQTPQVFKRQLLLDAYAQAGEMQPTDEAQLIENMGHSVTIVEGSPLNQKITTAADFRMAEALLNALPKPKGIRALHPFADEEPRGIL</sequence>
<dbReference type="Proteomes" id="UP000318704">
    <property type="component" value="Chromosome"/>
</dbReference>
<evidence type="ECO:0000313" key="5">
    <source>
        <dbReference type="Proteomes" id="UP000318704"/>
    </source>
</evidence>
<dbReference type="EMBL" id="CP037920">
    <property type="protein sequence ID" value="QDT95039.1"/>
    <property type="molecule type" value="Genomic_DNA"/>
</dbReference>
<evidence type="ECO:0000313" key="4">
    <source>
        <dbReference type="EMBL" id="QDT95039.1"/>
    </source>
</evidence>
<dbReference type="UniPathway" id="UPA00056">
    <property type="reaction ID" value="UER00093"/>
</dbReference>
<dbReference type="CDD" id="cd02516">
    <property type="entry name" value="CDP-ME_synthetase"/>
    <property type="match status" value="1"/>
</dbReference>
<protein>
    <recommendedName>
        <fullName evidence="3">2-C-methyl-D-erythritol 4-phosphate cytidylyltransferase</fullName>
        <ecNumber evidence="3">2.7.7.60</ecNumber>
    </recommendedName>
    <alternativeName>
        <fullName evidence="3">4-diphosphocytidyl-2C-methyl-D-erythritol synthase</fullName>
    </alternativeName>
    <alternativeName>
        <fullName evidence="3">MEP cytidylyltransferase</fullName>
        <shortName evidence="3">MCT</shortName>
    </alternativeName>
</protein>
<comment type="catalytic activity">
    <reaction evidence="3">
        <text>2-C-methyl-D-erythritol 4-phosphate + CTP + H(+) = 4-CDP-2-C-methyl-D-erythritol + diphosphate</text>
        <dbReference type="Rhea" id="RHEA:13429"/>
        <dbReference type="ChEBI" id="CHEBI:15378"/>
        <dbReference type="ChEBI" id="CHEBI:33019"/>
        <dbReference type="ChEBI" id="CHEBI:37563"/>
        <dbReference type="ChEBI" id="CHEBI:57823"/>
        <dbReference type="ChEBI" id="CHEBI:58262"/>
        <dbReference type="EC" id="2.7.7.60"/>
    </reaction>
</comment>
<keyword evidence="1 3" id="KW-0808">Transferase</keyword>
<feature type="site" description="Positions MEP for the nucleophilic attack" evidence="3">
    <location>
        <position position="225"/>
    </location>
</feature>
<evidence type="ECO:0000256" key="3">
    <source>
        <dbReference type="HAMAP-Rule" id="MF_00108"/>
    </source>
</evidence>
<keyword evidence="2 3" id="KW-0548">Nucleotidyltransferase</keyword>
<dbReference type="InterPro" id="IPR029044">
    <property type="entry name" value="Nucleotide-diphossugar_trans"/>
</dbReference>
<name>A0A517VQ07_9PLAN</name>
<dbReference type="InterPro" id="IPR050088">
    <property type="entry name" value="IspD/TarI_cytidylyltransf_bact"/>
</dbReference>
<dbReference type="PANTHER" id="PTHR32125">
    <property type="entry name" value="2-C-METHYL-D-ERYTHRITOL 4-PHOSPHATE CYTIDYLYLTRANSFERASE, CHLOROPLASTIC"/>
    <property type="match status" value="1"/>
</dbReference>
<evidence type="ECO:0000256" key="2">
    <source>
        <dbReference type="ARBA" id="ARBA00022695"/>
    </source>
</evidence>
<gene>
    <name evidence="3 4" type="primary">ispD</name>
    <name evidence="4" type="ORF">V144x_04730</name>
</gene>
<organism evidence="4 5">
    <name type="scientific">Gimesia aquarii</name>
    <dbReference type="NCBI Taxonomy" id="2527964"/>
    <lineage>
        <taxon>Bacteria</taxon>
        <taxon>Pseudomonadati</taxon>
        <taxon>Planctomycetota</taxon>
        <taxon>Planctomycetia</taxon>
        <taxon>Planctomycetales</taxon>
        <taxon>Planctomycetaceae</taxon>
        <taxon>Gimesia</taxon>
    </lineage>
</organism>
<comment type="function">
    <text evidence="3">Catalyzes the formation of 4-diphosphocytidyl-2-C-methyl-D-erythritol from CTP and 2-C-methyl-D-erythritol 4-phosphate (MEP).</text>
</comment>
<dbReference type="Gene3D" id="3.90.550.10">
    <property type="entry name" value="Spore Coat Polysaccharide Biosynthesis Protein SpsA, Chain A"/>
    <property type="match status" value="1"/>
</dbReference>
<keyword evidence="3" id="KW-0414">Isoprene biosynthesis</keyword>
<comment type="pathway">
    <text evidence="3">Isoprenoid biosynthesis; isopentenyl diphosphate biosynthesis via DXP pathway; isopentenyl diphosphate from 1-deoxy-D-xylulose 5-phosphate: step 2/6.</text>
</comment>
<proteinExistence type="inferred from homology"/>
<dbReference type="Pfam" id="PF01128">
    <property type="entry name" value="IspD"/>
    <property type="match status" value="1"/>
</dbReference>
<dbReference type="SUPFAM" id="SSF53448">
    <property type="entry name" value="Nucleotide-diphospho-sugar transferases"/>
    <property type="match status" value="1"/>
</dbReference>
<dbReference type="HAMAP" id="MF_00108">
    <property type="entry name" value="IspD"/>
    <property type="match status" value="1"/>
</dbReference>
<feature type="site" description="Transition state stabilizer" evidence="3">
    <location>
        <position position="39"/>
    </location>
</feature>
<dbReference type="PANTHER" id="PTHR32125:SF4">
    <property type="entry name" value="2-C-METHYL-D-ERYTHRITOL 4-PHOSPHATE CYTIDYLYLTRANSFERASE, CHLOROPLASTIC"/>
    <property type="match status" value="1"/>
</dbReference>
<dbReference type="InterPro" id="IPR034683">
    <property type="entry name" value="IspD/TarI"/>
</dbReference>
<feature type="site" description="Positions MEP for the nucleophilic attack" evidence="3">
    <location>
        <position position="171"/>
    </location>
</feature>
<dbReference type="AlphaFoldDB" id="A0A517VQ07"/>
<reference evidence="4 5" key="1">
    <citation type="submission" date="2019-03" db="EMBL/GenBank/DDBJ databases">
        <title>Deep-cultivation of Planctomycetes and their phenomic and genomic characterization uncovers novel biology.</title>
        <authorList>
            <person name="Wiegand S."/>
            <person name="Jogler M."/>
            <person name="Boedeker C."/>
            <person name="Pinto D."/>
            <person name="Vollmers J."/>
            <person name="Rivas-Marin E."/>
            <person name="Kohn T."/>
            <person name="Peeters S.H."/>
            <person name="Heuer A."/>
            <person name="Rast P."/>
            <person name="Oberbeckmann S."/>
            <person name="Bunk B."/>
            <person name="Jeske O."/>
            <person name="Meyerdierks A."/>
            <person name="Storesund J.E."/>
            <person name="Kallscheuer N."/>
            <person name="Luecker S."/>
            <person name="Lage O.M."/>
            <person name="Pohl T."/>
            <person name="Merkel B.J."/>
            <person name="Hornburger P."/>
            <person name="Mueller R.-W."/>
            <person name="Bruemmer F."/>
            <person name="Labrenz M."/>
            <person name="Spormann A.M."/>
            <person name="Op den Camp H."/>
            <person name="Overmann J."/>
            <person name="Amann R."/>
            <person name="Jetten M.S.M."/>
            <person name="Mascher T."/>
            <person name="Medema M.H."/>
            <person name="Devos D.P."/>
            <person name="Kaster A.-K."/>
            <person name="Ovreas L."/>
            <person name="Rohde M."/>
            <person name="Galperin M.Y."/>
            <person name="Jogler C."/>
        </authorList>
    </citation>
    <scope>NUCLEOTIDE SEQUENCE [LARGE SCALE GENOMIC DNA]</scope>
    <source>
        <strain evidence="4 5">V144</strain>
    </source>
</reference>
<evidence type="ECO:0000256" key="1">
    <source>
        <dbReference type="ARBA" id="ARBA00022679"/>
    </source>
</evidence>
<dbReference type="EC" id="2.7.7.60" evidence="3"/>
<dbReference type="GO" id="GO:0019288">
    <property type="term" value="P:isopentenyl diphosphate biosynthetic process, methylerythritol 4-phosphate pathway"/>
    <property type="evidence" value="ECO:0007669"/>
    <property type="project" value="UniProtKB-UniRule"/>
</dbReference>